<gene>
    <name evidence="1" type="ORF">FNH13_09635</name>
</gene>
<dbReference type="EMBL" id="CP041616">
    <property type="protein sequence ID" value="QDO88567.1"/>
    <property type="molecule type" value="Genomic_DNA"/>
</dbReference>
<evidence type="ECO:0008006" key="3">
    <source>
        <dbReference type="Google" id="ProtNLM"/>
    </source>
</evidence>
<keyword evidence="2" id="KW-1185">Reference proteome</keyword>
<dbReference type="KEGG" id="orz:FNH13_09635"/>
<reference evidence="1 2" key="1">
    <citation type="submission" date="2019-07" db="EMBL/GenBank/DDBJ databases">
        <title>complete genome sequencing of Ornithinimicrobium sp. H23M54.</title>
        <authorList>
            <person name="Bae J.-W."/>
            <person name="Lee S.-Y."/>
        </authorList>
    </citation>
    <scope>NUCLEOTIDE SEQUENCE [LARGE SCALE GENOMIC DNA]</scope>
    <source>
        <strain evidence="1 2">H23M54</strain>
    </source>
</reference>
<organism evidence="1 2">
    <name type="scientific">Ornithinimicrobium ciconiae</name>
    <dbReference type="NCBI Taxonomy" id="2594265"/>
    <lineage>
        <taxon>Bacteria</taxon>
        <taxon>Bacillati</taxon>
        <taxon>Actinomycetota</taxon>
        <taxon>Actinomycetes</taxon>
        <taxon>Micrococcales</taxon>
        <taxon>Ornithinimicrobiaceae</taxon>
        <taxon>Ornithinimicrobium</taxon>
    </lineage>
</organism>
<protein>
    <recommendedName>
        <fullName evidence="3">Nucleotidyltransferase domain-containing protein</fullName>
    </recommendedName>
</protein>
<dbReference type="OrthoDB" id="4761172at2"/>
<dbReference type="RefSeq" id="WP_143783245.1">
    <property type="nucleotide sequence ID" value="NZ_CP041616.1"/>
</dbReference>
<dbReference type="InterPro" id="IPR043519">
    <property type="entry name" value="NT_sf"/>
</dbReference>
<name>A0A516GAM1_9MICO</name>
<evidence type="ECO:0000313" key="1">
    <source>
        <dbReference type="EMBL" id="QDO88567.1"/>
    </source>
</evidence>
<evidence type="ECO:0000313" key="2">
    <source>
        <dbReference type="Proteomes" id="UP000315395"/>
    </source>
</evidence>
<dbReference type="SUPFAM" id="SSF81301">
    <property type="entry name" value="Nucleotidyltransferase"/>
    <property type="match status" value="1"/>
</dbReference>
<dbReference type="AlphaFoldDB" id="A0A516GAM1"/>
<accession>A0A516GAM1</accession>
<dbReference type="Proteomes" id="UP000315395">
    <property type="component" value="Chromosome"/>
</dbReference>
<sequence length="228" mass="25100">MYGSWSRGDADADSDLDVMVLNFAGVETAHSGRVNVTQLGLSEVKQLSGTLFGYHLVRDGRVLYDIGGQLAAALEFVRAPGEGQVIGRVRSLTSVLDISSQDRERYIEGLTKVARYLLRSALYAEALDQGDPCFSVREIAARKRDPQLVAILSSHVTVRPSASEEVLDDLKRRLEAVIGPLQPNPHGDLHGLIERTWRTNRDLSNFATLALSEGTDELPYDELPRVTL</sequence>
<proteinExistence type="predicted"/>